<accession>G7YVF0</accession>
<evidence type="ECO:0000313" key="1">
    <source>
        <dbReference type="EMBL" id="GAA56930.1"/>
    </source>
</evidence>
<dbReference type="AlphaFoldDB" id="G7YVF0"/>
<sequence length="144" mass="16174">MKDLRQPVISFAILGIRQNSLAVGNNNMTRWIRVFDNLYRTSTVGRLNGSRNACVNNSNGFRLRDLSENHIRLGRNLSVVELVELNPLIGTQCEVDRTTSTAVTLLKACLGYRRSGNLPRKLHSLSDEGILSRADKRKKNDHDG</sequence>
<evidence type="ECO:0000313" key="2">
    <source>
        <dbReference type="Proteomes" id="UP000008909"/>
    </source>
</evidence>
<dbReference type="Gene3D" id="3.40.800.10">
    <property type="entry name" value="Ureohydrolase domain"/>
    <property type="match status" value="1"/>
</dbReference>
<reference evidence="1" key="1">
    <citation type="journal article" date="2011" name="Genome Biol.">
        <title>The draft genome of the carcinogenic human liver fluke Clonorchis sinensis.</title>
        <authorList>
            <person name="Wang X."/>
            <person name="Chen W."/>
            <person name="Huang Y."/>
            <person name="Sun J."/>
            <person name="Men J."/>
            <person name="Liu H."/>
            <person name="Luo F."/>
            <person name="Guo L."/>
            <person name="Lv X."/>
            <person name="Deng C."/>
            <person name="Zhou C."/>
            <person name="Fan Y."/>
            <person name="Li X."/>
            <person name="Huang L."/>
            <person name="Hu Y."/>
            <person name="Liang C."/>
            <person name="Hu X."/>
            <person name="Xu J."/>
            <person name="Yu X."/>
        </authorList>
    </citation>
    <scope>NUCLEOTIDE SEQUENCE [LARGE SCALE GENOMIC DNA]</scope>
    <source>
        <strain evidence="1">Henan</strain>
    </source>
</reference>
<organism evidence="1 2">
    <name type="scientific">Clonorchis sinensis</name>
    <name type="common">Chinese liver fluke</name>
    <dbReference type="NCBI Taxonomy" id="79923"/>
    <lineage>
        <taxon>Eukaryota</taxon>
        <taxon>Metazoa</taxon>
        <taxon>Spiralia</taxon>
        <taxon>Lophotrochozoa</taxon>
        <taxon>Platyhelminthes</taxon>
        <taxon>Trematoda</taxon>
        <taxon>Digenea</taxon>
        <taxon>Opisthorchiida</taxon>
        <taxon>Opisthorchiata</taxon>
        <taxon>Opisthorchiidae</taxon>
        <taxon>Clonorchis</taxon>
    </lineage>
</organism>
<name>G7YVF0_CLOSI</name>
<dbReference type="EMBL" id="DF144453">
    <property type="protein sequence ID" value="GAA56930.1"/>
    <property type="molecule type" value="Genomic_DNA"/>
</dbReference>
<keyword evidence="2" id="KW-1185">Reference proteome</keyword>
<reference key="2">
    <citation type="submission" date="2011-10" db="EMBL/GenBank/DDBJ databases">
        <title>The genome and transcriptome sequence of Clonorchis sinensis provide insights into the carcinogenic liver fluke.</title>
        <authorList>
            <person name="Wang X."/>
            <person name="Huang Y."/>
            <person name="Chen W."/>
            <person name="Liu H."/>
            <person name="Guo L."/>
            <person name="Chen Y."/>
            <person name="Luo F."/>
            <person name="Zhou W."/>
            <person name="Sun J."/>
            <person name="Mao Q."/>
            <person name="Liang P."/>
            <person name="Zhou C."/>
            <person name="Tian Y."/>
            <person name="Men J."/>
            <person name="Lv X."/>
            <person name="Huang L."/>
            <person name="Zhou J."/>
            <person name="Hu Y."/>
            <person name="Li R."/>
            <person name="Zhang F."/>
            <person name="Lei H."/>
            <person name="Li X."/>
            <person name="Hu X."/>
            <person name="Liang C."/>
            <person name="Xu J."/>
            <person name="Wu Z."/>
            <person name="Yu X."/>
        </authorList>
    </citation>
    <scope>NUCLEOTIDE SEQUENCE</scope>
    <source>
        <strain>Henan</strain>
    </source>
</reference>
<dbReference type="Proteomes" id="UP000008909">
    <property type="component" value="Unassembled WGS sequence"/>
</dbReference>
<proteinExistence type="predicted"/>
<gene>
    <name evidence="1" type="ORF">CLF_111849</name>
</gene>
<protein>
    <submittedName>
        <fullName evidence="1">Arginase</fullName>
    </submittedName>
</protein>